<evidence type="ECO:0000256" key="4">
    <source>
        <dbReference type="SAM" id="Coils"/>
    </source>
</evidence>
<evidence type="ECO:0000256" key="1">
    <source>
        <dbReference type="ARBA" id="ARBA00004123"/>
    </source>
</evidence>
<gene>
    <name evidence="6" type="ORF">F3Y22_tig00110123pilonHSYRG00098</name>
</gene>
<keyword evidence="7" id="KW-1185">Reference proteome</keyword>
<name>A0A6A3BI12_HIBSY</name>
<feature type="compositionally biased region" description="Polar residues" evidence="5">
    <location>
        <begin position="1"/>
        <end position="12"/>
    </location>
</feature>
<evidence type="ECO:0000313" key="7">
    <source>
        <dbReference type="Proteomes" id="UP000436088"/>
    </source>
</evidence>
<accession>A0A6A3BI12</accession>
<feature type="coiled-coil region" evidence="4">
    <location>
        <begin position="261"/>
        <end position="291"/>
    </location>
</feature>
<protein>
    <submittedName>
        <fullName evidence="6">Uncharacterized protein</fullName>
    </submittedName>
</protein>
<dbReference type="PANTHER" id="PTHR22952">
    <property type="entry name" value="CAMP-RESPONSE ELEMENT BINDING PROTEIN-RELATED"/>
    <property type="match status" value="1"/>
</dbReference>
<dbReference type="GO" id="GO:0003677">
    <property type="term" value="F:DNA binding"/>
    <property type="evidence" value="ECO:0007669"/>
    <property type="project" value="UniProtKB-KW"/>
</dbReference>
<dbReference type="PANTHER" id="PTHR22952:SF446">
    <property type="entry name" value="ABSCISIC ACID-INSENSITIVE 5-LIKE PROTEIN 5-RELATED"/>
    <property type="match status" value="1"/>
</dbReference>
<evidence type="ECO:0000256" key="2">
    <source>
        <dbReference type="ARBA" id="ARBA00023125"/>
    </source>
</evidence>
<dbReference type="AlphaFoldDB" id="A0A6A3BI12"/>
<sequence length="316" mass="33901">MNFKNFGSNQPPQAADGGKDFGSMNMDELLRNIWSAEETQTLASAGKDGIGAAWTNDNMPQRQQTLGEMTLEEFLARAGVVREDAQFSGKVNDVNGGFFDGFQQAGRGPNLMGNRVSEGGNQIGFQASNLPFNVNGVNSNHHHLAQQQTQHNHQKHRHPQPIFPKQTVVGFGSQLGSPGNRGGTTGIEEQELSNGLIQGGGLGMVGLGGPAGVPTGSPANQLASNGIGTSSADNSCISPVPYVFSGSLRGRKSGAVEKAYTMELEEEVAKLKEDNEELEKQNAELMEMKKNPVMETMNMQQGAKKRCLRRTATSPW</sequence>
<evidence type="ECO:0000256" key="5">
    <source>
        <dbReference type="SAM" id="MobiDB-lite"/>
    </source>
</evidence>
<dbReference type="GO" id="GO:0005634">
    <property type="term" value="C:nucleus"/>
    <property type="evidence" value="ECO:0007669"/>
    <property type="project" value="UniProtKB-SubCell"/>
</dbReference>
<dbReference type="GO" id="GO:0045893">
    <property type="term" value="P:positive regulation of DNA-templated transcription"/>
    <property type="evidence" value="ECO:0007669"/>
    <property type="project" value="InterPro"/>
</dbReference>
<evidence type="ECO:0000313" key="6">
    <source>
        <dbReference type="EMBL" id="KAE8716334.1"/>
    </source>
</evidence>
<keyword evidence="2" id="KW-0238">DNA-binding</keyword>
<dbReference type="InterPro" id="IPR043452">
    <property type="entry name" value="BZIP46-like"/>
</dbReference>
<keyword evidence="4" id="KW-0175">Coiled coil</keyword>
<organism evidence="6 7">
    <name type="scientific">Hibiscus syriacus</name>
    <name type="common">Rose of Sharon</name>
    <dbReference type="NCBI Taxonomy" id="106335"/>
    <lineage>
        <taxon>Eukaryota</taxon>
        <taxon>Viridiplantae</taxon>
        <taxon>Streptophyta</taxon>
        <taxon>Embryophyta</taxon>
        <taxon>Tracheophyta</taxon>
        <taxon>Spermatophyta</taxon>
        <taxon>Magnoliopsida</taxon>
        <taxon>eudicotyledons</taxon>
        <taxon>Gunneridae</taxon>
        <taxon>Pentapetalae</taxon>
        <taxon>rosids</taxon>
        <taxon>malvids</taxon>
        <taxon>Malvales</taxon>
        <taxon>Malvaceae</taxon>
        <taxon>Malvoideae</taxon>
        <taxon>Hibiscus</taxon>
    </lineage>
</organism>
<dbReference type="Proteomes" id="UP000436088">
    <property type="component" value="Unassembled WGS sequence"/>
</dbReference>
<proteinExistence type="predicted"/>
<dbReference type="GO" id="GO:0003700">
    <property type="term" value="F:DNA-binding transcription factor activity"/>
    <property type="evidence" value="ECO:0007669"/>
    <property type="project" value="InterPro"/>
</dbReference>
<reference evidence="6" key="1">
    <citation type="submission" date="2019-09" db="EMBL/GenBank/DDBJ databases">
        <title>Draft genome information of white flower Hibiscus syriacus.</title>
        <authorList>
            <person name="Kim Y.-M."/>
        </authorList>
    </citation>
    <scope>NUCLEOTIDE SEQUENCE [LARGE SCALE GENOMIC DNA]</scope>
    <source>
        <strain evidence="6">YM2019G1</strain>
    </source>
</reference>
<evidence type="ECO:0000256" key="3">
    <source>
        <dbReference type="ARBA" id="ARBA00023242"/>
    </source>
</evidence>
<feature type="region of interest" description="Disordered" evidence="5">
    <location>
        <begin position="1"/>
        <end position="22"/>
    </location>
</feature>
<dbReference type="EMBL" id="VEPZ02000848">
    <property type="protein sequence ID" value="KAE8716334.1"/>
    <property type="molecule type" value="Genomic_DNA"/>
</dbReference>
<feature type="region of interest" description="Disordered" evidence="5">
    <location>
        <begin position="296"/>
        <end position="316"/>
    </location>
</feature>
<keyword evidence="3" id="KW-0539">Nucleus</keyword>
<comment type="subcellular location">
    <subcellularLocation>
        <location evidence="1">Nucleus</location>
    </subcellularLocation>
</comment>
<comment type="caution">
    <text evidence="6">The sequence shown here is derived from an EMBL/GenBank/DDBJ whole genome shotgun (WGS) entry which is preliminary data.</text>
</comment>